<feature type="transmembrane region" description="Helical" evidence="4">
    <location>
        <begin position="72"/>
        <end position="92"/>
    </location>
</feature>
<dbReference type="FunFam" id="3.40.50.12780:FF:000003">
    <property type="entry name" value="Long-chain-fatty-acid--CoA ligase FadD"/>
    <property type="match status" value="1"/>
</dbReference>
<dbReference type="InterPro" id="IPR025110">
    <property type="entry name" value="AMP-bd_C"/>
</dbReference>
<dbReference type="InterPro" id="IPR000873">
    <property type="entry name" value="AMP-dep_synth/lig_dom"/>
</dbReference>
<organism evidence="7 8">
    <name type="scientific">Alternaria panax</name>
    <dbReference type="NCBI Taxonomy" id="48097"/>
    <lineage>
        <taxon>Eukaryota</taxon>
        <taxon>Fungi</taxon>
        <taxon>Dikarya</taxon>
        <taxon>Ascomycota</taxon>
        <taxon>Pezizomycotina</taxon>
        <taxon>Dothideomycetes</taxon>
        <taxon>Pleosporomycetidae</taxon>
        <taxon>Pleosporales</taxon>
        <taxon>Pleosporineae</taxon>
        <taxon>Pleosporaceae</taxon>
        <taxon>Alternaria</taxon>
        <taxon>Alternaria sect. Panax</taxon>
    </lineage>
</organism>
<keyword evidence="4" id="KW-1133">Transmembrane helix</keyword>
<evidence type="ECO:0000259" key="6">
    <source>
        <dbReference type="Pfam" id="PF13193"/>
    </source>
</evidence>
<comment type="pathway">
    <text evidence="1">Mycotoxin biosynthesis.</text>
</comment>
<dbReference type="PANTHER" id="PTHR24096:SF424">
    <property type="entry name" value="ACETYL-COA SYNTHETASE-LIKE PROTEIN-RELATED"/>
    <property type="match status" value="1"/>
</dbReference>
<protein>
    <submittedName>
        <fullName evidence="7">4-coumarate--CoA ligase</fullName>
        <ecNumber evidence="7">6.2.1.12</ecNumber>
    </submittedName>
</protein>
<accession>A0AAD4IGV0</accession>
<evidence type="ECO:0000256" key="1">
    <source>
        <dbReference type="ARBA" id="ARBA00004685"/>
    </source>
</evidence>
<keyword evidence="7" id="KW-0436">Ligase</keyword>
<dbReference type="Gene3D" id="3.40.50.12780">
    <property type="entry name" value="N-terminal domain of ligase-like"/>
    <property type="match status" value="1"/>
</dbReference>
<keyword evidence="8" id="KW-1185">Reference proteome</keyword>
<evidence type="ECO:0000256" key="4">
    <source>
        <dbReference type="SAM" id="Phobius"/>
    </source>
</evidence>
<dbReference type="Gene3D" id="3.30.300.30">
    <property type="match status" value="1"/>
</dbReference>
<feature type="domain" description="AMP-dependent synthetase/ligase" evidence="5">
    <location>
        <begin position="42"/>
        <end position="417"/>
    </location>
</feature>
<dbReference type="Pfam" id="PF13193">
    <property type="entry name" value="AMP-binding_C"/>
    <property type="match status" value="1"/>
</dbReference>
<dbReference type="InterPro" id="IPR042099">
    <property type="entry name" value="ANL_N_sf"/>
</dbReference>
<dbReference type="InterPro" id="IPR045851">
    <property type="entry name" value="AMP-bd_C_sf"/>
</dbReference>
<dbReference type="PROSITE" id="PS00455">
    <property type="entry name" value="AMP_BINDING"/>
    <property type="match status" value="1"/>
</dbReference>
<comment type="caution">
    <text evidence="7">The sequence shown here is derived from an EMBL/GenBank/DDBJ whole genome shotgun (WGS) entry which is preliminary data.</text>
</comment>
<dbReference type="InterPro" id="IPR020845">
    <property type="entry name" value="AMP-binding_CS"/>
</dbReference>
<dbReference type="PANTHER" id="PTHR24096">
    <property type="entry name" value="LONG-CHAIN-FATTY-ACID--COA LIGASE"/>
    <property type="match status" value="1"/>
</dbReference>
<dbReference type="Pfam" id="PF00501">
    <property type="entry name" value="AMP-binding"/>
    <property type="match status" value="1"/>
</dbReference>
<dbReference type="GO" id="GO:0016207">
    <property type="term" value="F:4-coumarate-CoA ligase activity"/>
    <property type="evidence" value="ECO:0007669"/>
    <property type="project" value="UniProtKB-EC"/>
</dbReference>
<gene>
    <name evidence="7" type="ORF">G6011_04196</name>
</gene>
<evidence type="ECO:0000313" key="8">
    <source>
        <dbReference type="Proteomes" id="UP001199106"/>
    </source>
</evidence>
<dbReference type="AlphaFoldDB" id="A0AAD4IGV0"/>
<comment type="pathway">
    <text evidence="2">Siderophore biosynthesis.</text>
</comment>
<feature type="domain" description="AMP-binding enzyme C-terminal" evidence="6">
    <location>
        <begin position="468"/>
        <end position="546"/>
    </location>
</feature>
<reference evidence="7" key="1">
    <citation type="submission" date="2021-07" db="EMBL/GenBank/DDBJ databases">
        <title>Genome Resource of American Ginseng Black Spot Pathogen Alternaria panax.</title>
        <authorList>
            <person name="Qiu C."/>
            <person name="Wang W."/>
            <person name="Liu Z."/>
        </authorList>
    </citation>
    <scope>NUCLEOTIDE SEQUENCE</scope>
    <source>
        <strain evidence="7">BNCC115425</strain>
    </source>
</reference>
<evidence type="ECO:0000256" key="2">
    <source>
        <dbReference type="ARBA" id="ARBA00004924"/>
    </source>
</evidence>
<keyword evidence="4" id="KW-0812">Transmembrane</keyword>
<dbReference type="Proteomes" id="UP001199106">
    <property type="component" value="Unassembled WGS sequence"/>
</dbReference>
<dbReference type="EC" id="6.2.1.12" evidence="7"/>
<evidence type="ECO:0000256" key="3">
    <source>
        <dbReference type="ARBA" id="ARBA00006432"/>
    </source>
</evidence>
<dbReference type="CDD" id="cd05911">
    <property type="entry name" value="Firefly_Luc_like"/>
    <property type="match status" value="1"/>
</dbReference>
<proteinExistence type="inferred from homology"/>
<dbReference type="SUPFAM" id="SSF56801">
    <property type="entry name" value="Acetyl-CoA synthetase-like"/>
    <property type="match status" value="1"/>
</dbReference>
<evidence type="ECO:0000313" key="7">
    <source>
        <dbReference type="EMBL" id="KAG9194161.1"/>
    </source>
</evidence>
<keyword evidence="4" id="KW-0472">Membrane</keyword>
<sequence>MVIKSRWSFPIPNVSLPTYIFDSPTVELPKTPLYLSASEPDKYNISLHKLRHDAQRLASGLRRAGLQPGDRVLLYSGNTLFFPIVVLGVIMAEGIFTGANPTYIARELAYQLKDSGARFMISAEGSLETGIAAAKEAGMGAERVFIFDDGLATFEGRKVEKSTELGHVRHWTELLDTAERSSAYSWPNLQTPEELDRVVALNYSSGTTGVAKGVMITHRNYVANTSQQIHIQSTALDYEEKLKKKKFLCFLPMYHAMAQAVFCFGAVKQRVPVYMMPKFDFVEMLQNVQKYRISDMVLVPPVVVAMAKHPTTRKFDLSSVTGVSSGAAPLGREVIQEFESIWPNGQVNVKQGYGMTEVTCAATTFHPSIYSDSFSVGEILANCEAKIVLDDDGKIEAPQGERGEVWVRGPNVMKGYWNKPDATKETLTEDRWLKTGDVAYVDKHNHFFIVDRKKELIKVKSLQVAPAELEALLLDHADVQDAAVIGVTANGDELPRAYIVPQSQDKATRETAENIKNWLAERVSRHKRLEGGVHFVDAIPKNPSGKIMRRQLREKAALDDTRAKL</sequence>
<evidence type="ECO:0000259" key="5">
    <source>
        <dbReference type="Pfam" id="PF00501"/>
    </source>
</evidence>
<dbReference type="EMBL" id="JAANER010000002">
    <property type="protein sequence ID" value="KAG9194161.1"/>
    <property type="molecule type" value="Genomic_DNA"/>
</dbReference>
<comment type="similarity">
    <text evidence="3">Belongs to the ATP-dependent AMP-binding enzyme family.</text>
</comment>
<name>A0AAD4IGV0_9PLEO</name>